<protein>
    <submittedName>
        <fullName evidence="1">Uncharacterized protein</fullName>
    </submittedName>
</protein>
<dbReference type="EMBL" id="CP041666">
    <property type="protein sequence ID" value="QDP41401.1"/>
    <property type="molecule type" value="Genomic_DNA"/>
</dbReference>
<dbReference type="KEGG" id="aqt:FN924_15150"/>
<proteinExistence type="predicted"/>
<keyword evidence="2" id="KW-1185">Reference proteome</keyword>
<dbReference type="AlphaFoldDB" id="A0A516KJ48"/>
<sequence length="60" mass="6702">MNSTKRGWDITKRISRKAEQQPILATKIYVDSSGRKGIGETPQEAHQPPAESVVYFRSGV</sequence>
<accession>A0A516KJ48</accession>
<evidence type="ECO:0000313" key="1">
    <source>
        <dbReference type="EMBL" id="QDP41401.1"/>
    </source>
</evidence>
<evidence type="ECO:0000313" key="2">
    <source>
        <dbReference type="Proteomes" id="UP000315215"/>
    </source>
</evidence>
<dbReference type="Proteomes" id="UP000315215">
    <property type="component" value="Chromosome"/>
</dbReference>
<reference evidence="1 2" key="1">
    <citation type="submission" date="2019-07" db="EMBL/GenBank/DDBJ databases">
        <authorList>
            <person name="Li J."/>
        </authorList>
    </citation>
    <scope>NUCLEOTIDE SEQUENCE [LARGE SCALE GENOMIC DNA]</scope>
    <source>
        <strain evidence="1 2">TKL69</strain>
    </source>
</reference>
<name>A0A516KJ48_9BACI</name>
<organism evidence="1 2">
    <name type="scientific">Radiobacillus deserti</name>
    <dbReference type="NCBI Taxonomy" id="2594883"/>
    <lineage>
        <taxon>Bacteria</taxon>
        <taxon>Bacillati</taxon>
        <taxon>Bacillota</taxon>
        <taxon>Bacilli</taxon>
        <taxon>Bacillales</taxon>
        <taxon>Bacillaceae</taxon>
        <taxon>Radiobacillus</taxon>
    </lineage>
</organism>
<gene>
    <name evidence="1" type="ORF">FN924_15150</name>
</gene>